<organism evidence="2 3">
    <name type="scientific">Turneriella parva (strain ATCC BAA-1111 / DSM 21527 / NCTC 11395 / H)</name>
    <name type="common">Leptospira parva</name>
    <dbReference type="NCBI Taxonomy" id="869212"/>
    <lineage>
        <taxon>Bacteria</taxon>
        <taxon>Pseudomonadati</taxon>
        <taxon>Spirochaetota</taxon>
        <taxon>Spirochaetia</taxon>
        <taxon>Leptospirales</taxon>
        <taxon>Leptospiraceae</taxon>
        <taxon>Turneriella</taxon>
    </lineage>
</organism>
<name>I4B9X7_TURPD</name>
<feature type="domain" description="Methyltransferase" evidence="1">
    <location>
        <begin position="47"/>
        <end position="168"/>
    </location>
</feature>
<dbReference type="SUPFAM" id="SSF53335">
    <property type="entry name" value="S-adenosyl-L-methionine-dependent methyltransferases"/>
    <property type="match status" value="1"/>
</dbReference>
<dbReference type="Pfam" id="PF13847">
    <property type="entry name" value="Methyltransf_31"/>
    <property type="match status" value="1"/>
</dbReference>
<dbReference type="InterPro" id="IPR025714">
    <property type="entry name" value="Methyltranfer_dom"/>
</dbReference>
<dbReference type="InterPro" id="IPR029063">
    <property type="entry name" value="SAM-dependent_MTases_sf"/>
</dbReference>
<dbReference type="PANTHER" id="PTHR43861">
    <property type="entry name" value="TRANS-ACONITATE 2-METHYLTRANSFERASE-RELATED"/>
    <property type="match status" value="1"/>
</dbReference>
<dbReference type="STRING" id="869212.Turpa_3447"/>
<dbReference type="EMBL" id="CP002959">
    <property type="protein sequence ID" value="AFM14084.1"/>
    <property type="molecule type" value="Genomic_DNA"/>
</dbReference>
<dbReference type="KEGG" id="tpx:Turpa_3447"/>
<accession>I4B9X7</accession>
<evidence type="ECO:0000259" key="1">
    <source>
        <dbReference type="Pfam" id="PF13847"/>
    </source>
</evidence>
<dbReference type="GO" id="GO:0032259">
    <property type="term" value="P:methylation"/>
    <property type="evidence" value="ECO:0007669"/>
    <property type="project" value="UniProtKB-KW"/>
</dbReference>
<dbReference type="CDD" id="cd02440">
    <property type="entry name" value="AdoMet_MTases"/>
    <property type="match status" value="1"/>
</dbReference>
<keyword evidence="2" id="KW-0808">Transferase</keyword>
<dbReference type="AlphaFoldDB" id="I4B9X7"/>
<evidence type="ECO:0000313" key="2">
    <source>
        <dbReference type="EMBL" id="AFM14084.1"/>
    </source>
</evidence>
<dbReference type="Gene3D" id="3.40.50.150">
    <property type="entry name" value="Vaccinia Virus protein VP39"/>
    <property type="match status" value="1"/>
</dbReference>
<keyword evidence="3" id="KW-1185">Reference proteome</keyword>
<dbReference type="Proteomes" id="UP000006048">
    <property type="component" value="Chromosome"/>
</dbReference>
<evidence type="ECO:0000313" key="3">
    <source>
        <dbReference type="Proteomes" id="UP000006048"/>
    </source>
</evidence>
<dbReference type="GO" id="GO:0008168">
    <property type="term" value="F:methyltransferase activity"/>
    <property type="evidence" value="ECO:0007669"/>
    <property type="project" value="UniProtKB-KW"/>
</dbReference>
<sequence length="207" mass="23548">MKIRILICATMLLLISCANFSKLQYSRIYKRDGWQWRDRVIESLNLKKDDKVLELGPGSGYFTFALAEKVAPSGQVFALDVDEKAIAKIQGRVAEEKIPNLHASVYDGSLIDLKGQKVNVIFSVNVYHHLPEQIKYFEKLKSHLAPGGRIAVIDHHLEMGMVLRIFVSKDHQTPPETIRNEMDAAGYKIVQTEDYLPLQSFMVFEAK</sequence>
<proteinExistence type="predicted"/>
<dbReference type="HOGENOM" id="CLU_037990_16_0_12"/>
<dbReference type="PROSITE" id="PS51257">
    <property type="entry name" value="PROKAR_LIPOPROTEIN"/>
    <property type="match status" value="1"/>
</dbReference>
<reference evidence="2 3" key="1">
    <citation type="submission" date="2012-06" db="EMBL/GenBank/DDBJ databases">
        <title>The complete chromosome of genome of Turneriella parva DSM 21527.</title>
        <authorList>
            <consortium name="US DOE Joint Genome Institute (JGI-PGF)"/>
            <person name="Lucas S."/>
            <person name="Han J."/>
            <person name="Lapidus A."/>
            <person name="Bruce D."/>
            <person name="Goodwin L."/>
            <person name="Pitluck S."/>
            <person name="Peters L."/>
            <person name="Kyrpides N."/>
            <person name="Mavromatis K."/>
            <person name="Ivanova N."/>
            <person name="Mikhailova N."/>
            <person name="Chertkov O."/>
            <person name="Detter J.C."/>
            <person name="Tapia R."/>
            <person name="Han C."/>
            <person name="Land M."/>
            <person name="Hauser L."/>
            <person name="Markowitz V."/>
            <person name="Cheng J.-F."/>
            <person name="Hugenholtz P."/>
            <person name="Woyke T."/>
            <person name="Wu D."/>
            <person name="Gronow S."/>
            <person name="Wellnitz S."/>
            <person name="Brambilla E."/>
            <person name="Klenk H.-P."/>
            <person name="Eisen J.A."/>
        </authorList>
    </citation>
    <scope>NUCLEOTIDE SEQUENCE [LARGE SCALE GENOMIC DNA]</scope>
    <source>
        <strain evidence="3">ATCC BAA-1111 / DSM 21527 / NCTC 11395 / H</strain>
    </source>
</reference>
<keyword evidence="2" id="KW-0489">Methyltransferase</keyword>
<gene>
    <name evidence="2" type="ordered locus">Turpa_3447</name>
</gene>
<protein>
    <submittedName>
        <fullName evidence="2">Methyltransferase type 12</fullName>
    </submittedName>
</protein>